<name>A0A0A9BXU9_ARUDO</name>
<accession>A0A0A9BXU9</accession>
<reference evidence="1" key="1">
    <citation type="submission" date="2014-09" db="EMBL/GenBank/DDBJ databases">
        <authorList>
            <person name="Magalhaes I.L.F."/>
            <person name="Oliveira U."/>
            <person name="Santos F.R."/>
            <person name="Vidigal T.H.D.A."/>
            <person name="Brescovit A.D."/>
            <person name="Santos A.J."/>
        </authorList>
    </citation>
    <scope>NUCLEOTIDE SEQUENCE</scope>
    <source>
        <tissue evidence="1">Shoot tissue taken approximately 20 cm above the soil surface</tissue>
    </source>
</reference>
<protein>
    <submittedName>
        <fullName evidence="1">Uncharacterized protein</fullName>
    </submittedName>
</protein>
<organism evidence="1">
    <name type="scientific">Arundo donax</name>
    <name type="common">Giant reed</name>
    <name type="synonym">Donax arundinaceus</name>
    <dbReference type="NCBI Taxonomy" id="35708"/>
    <lineage>
        <taxon>Eukaryota</taxon>
        <taxon>Viridiplantae</taxon>
        <taxon>Streptophyta</taxon>
        <taxon>Embryophyta</taxon>
        <taxon>Tracheophyta</taxon>
        <taxon>Spermatophyta</taxon>
        <taxon>Magnoliopsida</taxon>
        <taxon>Liliopsida</taxon>
        <taxon>Poales</taxon>
        <taxon>Poaceae</taxon>
        <taxon>PACMAD clade</taxon>
        <taxon>Arundinoideae</taxon>
        <taxon>Arundineae</taxon>
        <taxon>Arundo</taxon>
    </lineage>
</organism>
<dbReference type="AlphaFoldDB" id="A0A0A9BXU9"/>
<evidence type="ECO:0000313" key="1">
    <source>
        <dbReference type="EMBL" id="JAD67043.1"/>
    </source>
</evidence>
<proteinExistence type="predicted"/>
<dbReference type="EMBL" id="GBRH01230852">
    <property type="protein sequence ID" value="JAD67043.1"/>
    <property type="molecule type" value="Transcribed_RNA"/>
</dbReference>
<sequence>MLPQLCPDRFVVPPSWRRMSLRLQAFSSRQHPRMQL</sequence>
<reference evidence="1" key="2">
    <citation type="journal article" date="2015" name="Data Brief">
        <title>Shoot transcriptome of the giant reed, Arundo donax.</title>
        <authorList>
            <person name="Barrero R.A."/>
            <person name="Guerrero F.D."/>
            <person name="Moolhuijzen P."/>
            <person name="Goolsby J.A."/>
            <person name="Tidwell J."/>
            <person name="Bellgard S.E."/>
            <person name="Bellgard M.I."/>
        </authorList>
    </citation>
    <scope>NUCLEOTIDE SEQUENCE</scope>
    <source>
        <tissue evidence="1">Shoot tissue taken approximately 20 cm above the soil surface</tissue>
    </source>
</reference>